<dbReference type="eggNOG" id="COG0665">
    <property type="taxonomic scope" value="Bacteria"/>
</dbReference>
<organism evidence="1 2">
    <name type="scientific">Erythrobacter longus</name>
    <dbReference type="NCBI Taxonomy" id="1044"/>
    <lineage>
        <taxon>Bacteria</taxon>
        <taxon>Pseudomonadati</taxon>
        <taxon>Pseudomonadota</taxon>
        <taxon>Alphaproteobacteria</taxon>
        <taxon>Sphingomonadales</taxon>
        <taxon>Erythrobacteraceae</taxon>
        <taxon>Erythrobacter/Porphyrobacter group</taxon>
        <taxon>Erythrobacter</taxon>
    </lineage>
</organism>
<dbReference type="RefSeq" id="WP_241765831.1">
    <property type="nucleotide sequence ID" value="NZ_JMIW01000001.1"/>
</dbReference>
<name>A0A074MF91_ERYLO</name>
<dbReference type="Proteomes" id="UP000027647">
    <property type="component" value="Unassembled WGS sequence"/>
</dbReference>
<gene>
    <name evidence="1" type="ORF">EH31_05340</name>
</gene>
<evidence type="ECO:0008006" key="3">
    <source>
        <dbReference type="Google" id="ProtNLM"/>
    </source>
</evidence>
<dbReference type="Pfam" id="PF20043">
    <property type="entry name" value="DUF6445"/>
    <property type="match status" value="1"/>
</dbReference>
<dbReference type="STRING" id="1044.EH31_05340"/>
<comment type="caution">
    <text evidence="1">The sequence shown here is derived from an EMBL/GenBank/DDBJ whole genome shotgun (WGS) entry which is preliminary data.</text>
</comment>
<evidence type="ECO:0000313" key="1">
    <source>
        <dbReference type="EMBL" id="KEO92094.1"/>
    </source>
</evidence>
<keyword evidence="2" id="KW-1185">Reference proteome</keyword>
<proteinExistence type="predicted"/>
<evidence type="ECO:0000313" key="2">
    <source>
        <dbReference type="Proteomes" id="UP000027647"/>
    </source>
</evidence>
<dbReference type="InterPro" id="IPR045617">
    <property type="entry name" value="DUF6445"/>
</dbReference>
<sequence length="233" mass="25935">MHDWTISVEQAEADHFSQLNHSYVCIKQFLKAPETAIGFASLQNFAAITPQYPGIRAPLPKAVSTDWLHALTPMLDSAFGRTDDGWEIQAWFSLVTARPQDLIPMQRFPHVDGTDPNQLAMMLYLNETDHGGTGFFRHRSTGFEALTDENFPAYRNALQADVQKSGLPDAAYVTDGAPYFEMIHKSTGAFNEAIFYRGNVLHSGIIDNSAELSADPRKGRLTINAFFRPSAKP</sequence>
<reference evidence="1 2" key="1">
    <citation type="submission" date="2014-04" db="EMBL/GenBank/DDBJ databases">
        <title>A comprehensive comparison of genomes of Erythrobacter spp. strains.</title>
        <authorList>
            <person name="Zheng Q."/>
        </authorList>
    </citation>
    <scope>NUCLEOTIDE SEQUENCE [LARGE SCALE GENOMIC DNA]</scope>
    <source>
        <strain evidence="1 2">DSM 6997</strain>
    </source>
</reference>
<dbReference type="EMBL" id="JMIW01000001">
    <property type="protein sequence ID" value="KEO92094.1"/>
    <property type="molecule type" value="Genomic_DNA"/>
</dbReference>
<dbReference type="AlphaFoldDB" id="A0A074MF91"/>
<accession>A0A074MF91</accession>
<protein>
    <recommendedName>
        <fullName evidence="3">Prolyl 4-hydroxylase alpha subunit Fe(2+) 2OG dioxygenase domain-containing protein</fullName>
    </recommendedName>
</protein>